<dbReference type="Proteomes" id="UP000814140">
    <property type="component" value="Unassembled WGS sequence"/>
</dbReference>
<evidence type="ECO:0000313" key="2">
    <source>
        <dbReference type="Proteomes" id="UP000814140"/>
    </source>
</evidence>
<proteinExistence type="predicted"/>
<comment type="caution">
    <text evidence="1">The sequence shown here is derived from an EMBL/GenBank/DDBJ whole genome shotgun (WGS) entry which is preliminary data.</text>
</comment>
<reference evidence="1" key="1">
    <citation type="submission" date="2021-03" db="EMBL/GenBank/DDBJ databases">
        <authorList>
            <consortium name="DOE Joint Genome Institute"/>
            <person name="Ahrendt S."/>
            <person name="Looney B.P."/>
            <person name="Miyauchi S."/>
            <person name="Morin E."/>
            <person name="Drula E."/>
            <person name="Courty P.E."/>
            <person name="Chicoki N."/>
            <person name="Fauchery L."/>
            <person name="Kohler A."/>
            <person name="Kuo A."/>
            <person name="Labutti K."/>
            <person name="Pangilinan J."/>
            <person name="Lipzen A."/>
            <person name="Riley R."/>
            <person name="Andreopoulos W."/>
            <person name="He G."/>
            <person name="Johnson J."/>
            <person name="Barry K.W."/>
            <person name="Grigoriev I.V."/>
            <person name="Nagy L."/>
            <person name="Hibbett D."/>
            <person name="Henrissat B."/>
            <person name="Matheny P.B."/>
            <person name="Labbe J."/>
            <person name="Martin F."/>
        </authorList>
    </citation>
    <scope>NUCLEOTIDE SEQUENCE</scope>
    <source>
        <strain evidence="1">HHB10654</strain>
    </source>
</reference>
<sequence>MNNLRLFDLRLSGFFSNAVEESKSELEGEVAAGIAIKMIQFGREMRDGRFTVEWEKPFSEDCGLSFGRERRELRIQILHLGTAIRSIVIPTSQIARSATDSGGAIFLSLRSAPVFETKSAQILPQLFSYRPAKRTRHTSLYPEDKDHVRILPYAALAIRLVTRTVQGLSKFRKLCKAHQLRASQSSCPPVIYLHRFTQERLDEYQAWLQSLDWPLAFQIEALVRGLVADVWDILSVRGLIGRRLSSKGSSYLIGLIRHLRSTLATSKIRSTSTFEYLFRRCEREYSQAPLVSNRGGDDGIFDSFHAIVTPTAMRLDGPLPERSNRIMRLYADNYDSFLRVSFTEETTLQYRHDREIDGPSFIAIWVRRILKDGLHIAGRHFRFLAYSQSALKSHTVWFVKDFTDSTGEVINAATIIARLGTFDNLQYDLNLLRCPARFAARISQAFTTTESSVPVKVDEYIVAPDIKSSDGSYNFTDGAGAVSVEMANAIWKKLQQRGKRGTRRALKPSTVFQVRFQGSKGVISVDYTLSGRVVVLRQSMIKFDAPHSPDMEIVQAFVRPSPFNLNRPVIMILEGLGVPYTVFKGLQDATIRDVGESAYSYDKAGNVLDQFGLGGSYRLSSIFLHMAKLGLSPTSADGFYRRIMRSAIHHILRDLKHHSRIPVPDGYTVVGVPDFHGYLEPDEIFVCVTDLETQSLKYLEGRVLITRSPVIHPGDVQVVHAIGAPPPDSPFAREPLAPSVVFSVKGDRPLPSYLGGGDLDGDLYNITTFQDLLPPKNYPPAAYKAAKRKYLDRPSTMEDVADFVADYINNDLLGMVATQWLLIADSEGIYSPDCLKLAQVHSDAVDFPKSGQPVSIQSVPRLKRPERPDWNAGEFVNLDESKVYYRSNKAIGRLFRDIDLTTSNPLANLHASWRDGDADYGDEEIGDILDDIADIDMEDLNANPLYSTVHNRVSRYIDTDTASAQPGEPPARLLLDGYTPELQAICASNALSRHRHAMLSEDEAIAGTIVAKCTQPRRRTDAMSQLRDQTSMLVKHIREEIEGDDDLSNEEWLRRAWAAWLASFARRNEFGAKSFGWIALGEIFDAMKAIEEEKQRLS</sequence>
<name>A0ACB8T1G8_9AGAM</name>
<keyword evidence="2" id="KW-1185">Reference proteome</keyword>
<organism evidence="1 2">
    <name type="scientific">Artomyces pyxidatus</name>
    <dbReference type="NCBI Taxonomy" id="48021"/>
    <lineage>
        <taxon>Eukaryota</taxon>
        <taxon>Fungi</taxon>
        <taxon>Dikarya</taxon>
        <taxon>Basidiomycota</taxon>
        <taxon>Agaricomycotina</taxon>
        <taxon>Agaricomycetes</taxon>
        <taxon>Russulales</taxon>
        <taxon>Auriscalpiaceae</taxon>
        <taxon>Artomyces</taxon>
    </lineage>
</organism>
<dbReference type="EMBL" id="MU277210">
    <property type="protein sequence ID" value="KAI0061951.1"/>
    <property type="molecule type" value="Genomic_DNA"/>
</dbReference>
<evidence type="ECO:0000313" key="1">
    <source>
        <dbReference type="EMBL" id="KAI0061951.1"/>
    </source>
</evidence>
<gene>
    <name evidence="1" type="ORF">BV25DRAFT_718066</name>
</gene>
<protein>
    <submittedName>
        <fullName evidence="1">RdRP-domain-containing protein</fullName>
    </submittedName>
</protein>
<accession>A0ACB8T1G8</accession>
<reference evidence="1" key="2">
    <citation type="journal article" date="2022" name="New Phytol.">
        <title>Evolutionary transition to the ectomycorrhizal habit in the genomes of a hyperdiverse lineage of mushroom-forming fungi.</title>
        <authorList>
            <person name="Looney B."/>
            <person name="Miyauchi S."/>
            <person name="Morin E."/>
            <person name="Drula E."/>
            <person name="Courty P.E."/>
            <person name="Kohler A."/>
            <person name="Kuo A."/>
            <person name="LaButti K."/>
            <person name="Pangilinan J."/>
            <person name="Lipzen A."/>
            <person name="Riley R."/>
            <person name="Andreopoulos W."/>
            <person name="He G."/>
            <person name="Johnson J."/>
            <person name="Nolan M."/>
            <person name="Tritt A."/>
            <person name="Barry K.W."/>
            <person name="Grigoriev I.V."/>
            <person name="Nagy L.G."/>
            <person name="Hibbett D."/>
            <person name="Henrissat B."/>
            <person name="Matheny P.B."/>
            <person name="Labbe J."/>
            <person name="Martin F.M."/>
        </authorList>
    </citation>
    <scope>NUCLEOTIDE SEQUENCE</scope>
    <source>
        <strain evidence="1">HHB10654</strain>
    </source>
</reference>